<dbReference type="EMBL" id="JAIGNQ010000001">
    <property type="protein sequence ID" value="MBX7487274.1"/>
    <property type="molecule type" value="Genomic_DNA"/>
</dbReference>
<evidence type="ECO:0000313" key="2">
    <source>
        <dbReference type="Proteomes" id="UP000776651"/>
    </source>
</evidence>
<dbReference type="InterPro" id="IPR018673">
    <property type="entry name" value="DUF2141"/>
</dbReference>
<proteinExistence type="predicted"/>
<dbReference type="Proteomes" id="UP000776651">
    <property type="component" value="Unassembled WGS sequence"/>
</dbReference>
<evidence type="ECO:0000313" key="1">
    <source>
        <dbReference type="EMBL" id="MBX7487274.1"/>
    </source>
</evidence>
<dbReference type="Pfam" id="PF09912">
    <property type="entry name" value="DUF2141"/>
    <property type="match status" value="1"/>
</dbReference>
<reference evidence="1 2" key="1">
    <citation type="submission" date="2021-08" db="EMBL/GenBank/DDBJ databases">
        <title>Comparative Genomics Analysis of the Genus Qipengyuania Reveals Extensive Genetic Diversity and Metabolic Versatility, Including the Description of Fifteen Novel Species.</title>
        <authorList>
            <person name="Liu Y."/>
        </authorList>
    </citation>
    <scope>NUCLEOTIDE SEQUENCE [LARGE SCALE GENOMIC DNA]</scope>
    <source>
        <strain evidence="1 2">GH25</strain>
    </source>
</reference>
<organism evidence="1 2">
    <name type="scientific">Qipengyuania pacifica</name>
    <dbReference type="NCBI Taxonomy" id="2860199"/>
    <lineage>
        <taxon>Bacteria</taxon>
        <taxon>Pseudomonadati</taxon>
        <taxon>Pseudomonadota</taxon>
        <taxon>Alphaproteobacteria</taxon>
        <taxon>Sphingomonadales</taxon>
        <taxon>Erythrobacteraceae</taxon>
        <taxon>Qipengyuania</taxon>
    </lineage>
</organism>
<gene>
    <name evidence="1" type="ORF">K3177_01985</name>
</gene>
<accession>A0ABS7JB86</accession>
<comment type="caution">
    <text evidence="1">The sequence shown here is derived from an EMBL/GenBank/DDBJ whole genome shotgun (WGS) entry which is preliminary data.</text>
</comment>
<keyword evidence="2" id="KW-1185">Reference proteome</keyword>
<protein>
    <submittedName>
        <fullName evidence="1">DUF2141 domain-containing protein</fullName>
    </submittedName>
</protein>
<name>A0ABS7JB86_9SPHN</name>
<sequence>MQLRPLFSHLGSALRHGSRTKSERVNPVPALISLVFAPLLVASTAPAQEGATVTVTVTDLRNSKGIVRACMTADEATFPRCRGVPGAYGATAQAREGSVTFTFSGVNPGQYAIALLHDENSNGKADRALGMMPKEGFGFSRDAKVRMGPPRFSDAAIDIGAQDRNLTIRMRYML</sequence>